<dbReference type="EMBL" id="FOQH01000007">
    <property type="protein sequence ID" value="SFI47073.1"/>
    <property type="molecule type" value="Genomic_DNA"/>
</dbReference>
<dbReference type="Gene3D" id="3.40.190.10">
    <property type="entry name" value="Periplasmic binding protein-like II"/>
    <property type="match status" value="2"/>
</dbReference>
<reference evidence="2 3" key="1">
    <citation type="submission" date="2016-10" db="EMBL/GenBank/DDBJ databases">
        <authorList>
            <person name="de Groot N.N."/>
        </authorList>
    </citation>
    <scope>NUCLEOTIDE SEQUENCE [LARGE SCALE GENOMIC DNA]</scope>
    <source>
        <strain evidence="2 3">CGMCC 1.11030</strain>
    </source>
</reference>
<feature type="chain" id="PRO_5011630009" evidence="1">
    <location>
        <begin position="29"/>
        <end position="303"/>
    </location>
</feature>
<protein>
    <submittedName>
        <fullName evidence="2">Amino acid ABC transporter substrate-binding protein, PAAT family</fullName>
    </submittedName>
</protein>
<sequence length="303" mass="33012">MPRRRSAPATFAAAAAWVLLLLPDPAAARCEDWTPQARPQNASRDVVGQSLDDIQARGWIDIAVYEDFPPWSWEEDGEPMGVDVALGRIIAESLGVAPRFTFVTAGETLDDDLRNHVWKGPVVNGRASNVMLHVPYDSDYACRVEQVVFTGRYFDTHLAIAYRRDAYPEDPPVPAYFRFDTVAVENDSLADFHLSSIGAGMLRANIRRYPSTPAAMQALARGETKAAMGPLHELEWGLTSGLAVHSPPLPGLSRGAWTLGAAVRHSWRPLAYAVGDAVTAAVEDGRLAAIFEAHGLSWTPPAD</sequence>
<gene>
    <name evidence="2" type="ORF">SAMN05216258_10742</name>
</gene>
<keyword evidence="3" id="KW-1185">Reference proteome</keyword>
<dbReference type="PANTHER" id="PTHR35936">
    <property type="entry name" value="MEMBRANE-BOUND LYTIC MUREIN TRANSGLYCOSYLASE F"/>
    <property type="match status" value="1"/>
</dbReference>
<dbReference type="FunFam" id="3.40.190.10:FF:000806">
    <property type="entry name" value="Polar amino acid uptake family ABC transporter, periplasmic substrate-binding protein"/>
    <property type="match status" value="1"/>
</dbReference>
<evidence type="ECO:0000313" key="2">
    <source>
        <dbReference type="EMBL" id="SFI47073.1"/>
    </source>
</evidence>
<organism evidence="2 3">
    <name type="scientific">Albimonas pacifica</name>
    <dbReference type="NCBI Taxonomy" id="1114924"/>
    <lineage>
        <taxon>Bacteria</taxon>
        <taxon>Pseudomonadati</taxon>
        <taxon>Pseudomonadota</taxon>
        <taxon>Alphaproteobacteria</taxon>
        <taxon>Rhodobacterales</taxon>
        <taxon>Paracoccaceae</taxon>
        <taxon>Albimonas</taxon>
    </lineage>
</organism>
<dbReference type="Proteomes" id="UP000199377">
    <property type="component" value="Unassembled WGS sequence"/>
</dbReference>
<name>A0A1I3IH14_9RHOB</name>
<dbReference type="AlphaFoldDB" id="A0A1I3IH14"/>
<evidence type="ECO:0000313" key="3">
    <source>
        <dbReference type="Proteomes" id="UP000199377"/>
    </source>
</evidence>
<keyword evidence="1" id="KW-0732">Signal</keyword>
<accession>A0A1I3IH14</accession>
<proteinExistence type="predicted"/>
<dbReference type="SUPFAM" id="SSF53850">
    <property type="entry name" value="Periplasmic binding protein-like II"/>
    <property type="match status" value="1"/>
</dbReference>
<evidence type="ECO:0000256" key="1">
    <source>
        <dbReference type="SAM" id="SignalP"/>
    </source>
</evidence>
<feature type="signal peptide" evidence="1">
    <location>
        <begin position="1"/>
        <end position="28"/>
    </location>
</feature>
<dbReference type="OrthoDB" id="6192933at2"/>
<dbReference type="STRING" id="1114924.SAMN05216258_10742"/>
<dbReference type="PANTHER" id="PTHR35936:SF17">
    <property type="entry name" value="ARGININE-BINDING EXTRACELLULAR PROTEIN ARTP"/>
    <property type="match status" value="1"/>
</dbReference>